<name>A0ABS5RJT7_9MYCO</name>
<evidence type="ECO:0000313" key="2">
    <source>
        <dbReference type="EMBL" id="MBS9534515.1"/>
    </source>
</evidence>
<dbReference type="Gene3D" id="3.40.1000.70">
    <property type="entry name" value="PknH-like extracellular domain"/>
    <property type="match status" value="1"/>
</dbReference>
<dbReference type="EMBL" id="JAHCLR010000025">
    <property type="protein sequence ID" value="MBS9534515.1"/>
    <property type="molecule type" value="Genomic_DNA"/>
</dbReference>
<feature type="domain" description="PknH-like extracellular" evidence="1">
    <location>
        <begin position="37"/>
        <end position="242"/>
    </location>
</feature>
<dbReference type="InterPro" id="IPR026954">
    <property type="entry name" value="PknH-like_Extracell"/>
</dbReference>
<comment type="caution">
    <text evidence="2">The sequence shown here is derived from an EMBL/GenBank/DDBJ whole genome shotgun (WGS) entry which is preliminary data.</text>
</comment>
<reference evidence="2 3" key="1">
    <citation type="submission" date="2021-05" db="EMBL/GenBank/DDBJ databases">
        <title>Mycobacterium acidophilum sp. nov., an extremely acid-tolerant member of the genus Mycobacterium.</title>
        <authorList>
            <person name="Xia J."/>
        </authorList>
    </citation>
    <scope>NUCLEOTIDE SEQUENCE [LARGE SCALE GENOMIC DNA]</scope>
    <source>
        <strain evidence="2 3">M1</strain>
    </source>
</reference>
<organism evidence="2 3">
    <name type="scientific">Mycolicibacter acidiphilus</name>
    <dbReference type="NCBI Taxonomy" id="2835306"/>
    <lineage>
        <taxon>Bacteria</taxon>
        <taxon>Bacillati</taxon>
        <taxon>Actinomycetota</taxon>
        <taxon>Actinomycetes</taxon>
        <taxon>Mycobacteriales</taxon>
        <taxon>Mycobacteriaceae</taxon>
        <taxon>Mycolicibacter</taxon>
    </lineage>
</organism>
<evidence type="ECO:0000259" key="1">
    <source>
        <dbReference type="Pfam" id="PF14032"/>
    </source>
</evidence>
<dbReference type="Proteomes" id="UP001519535">
    <property type="component" value="Unassembled WGS sequence"/>
</dbReference>
<dbReference type="Pfam" id="PF14032">
    <property type="entry name" value="PknH_C"/>
    <property type="match status" value="1"/>
</dbReference>
<dbReference type="InterPro" id="IPR038232">
    <property type="entry name" value="PknH-like_Extracell_sf"/>
</dbReference>
<accession>A0ABS5RJT7</accession>
<evidence type="ECO:0000313" key="3">
    <source>
        <dbReference type="Proteomes" id="UP001519535"/>
    </source>
</evidence>
<protein>
    <submittedName>
        <fullName evidence="2">Sensor domain-containing protein</fullName>
    </submittedName>
</protein>
<proteinExistence type="predicted"/>
<gene>
    <name evidence="2" type="ORF">KIH27_13055</name>
</gene>
<sequence length="248" mass="25603">MGALLVLSLLPVAALTGCTRVVTGKVRPAPGLAPTPVTGTAVRQVLLDDAELTSLLHRPFLSDPNLAPRFGGVDKLPNGWASAGPKSCIGTAVGGQRVVYDGSDVQDVAHEFWNVARSDPSSMTGVAEGVMALPTAADAEALFTKFADQWSHCDGVTVIRHDGYNSDASGEITAASDDGSVLTATVQTTVDGDPGLMVTRALSVQVNCVVDVDVYWLTGVFEPGAPAGDTTAVDIARAMNEKVRGITG</sequence>
<keyword evidence="3" id="KW-1185">Reference proteome</keyword>